<evidence type="ECO:0000313" key="3">
    <source>
        <dbReference type="EnsemblMetazoa" id="HelroP164387"/>
    </source>
</evidence>
<proteinExistence type="predicted"/>
<protein>
    <recommendedName>
        <fullName evidence="5">Apple domain-containing protein</fullName>
    </recommendedName>
</protein>
<name>T1EVD0_HELRO</name>
<evidence type="ECO:0008006" key="5">
    <source>
        <dbReference type="Google" id="ProtNLM"/>
    </source>
</evidence>
<dbReference type="KEGG" id="hro:HELRODRAFT_164387"/>
<dbReference type="GeneID" id="20200530"/>
<accession>T1EVD0</accession>
<organism evidence="3 4">
    <name type="scientific">Helobdella robusta</name>
    <name type="common">Californian leech</name>
    <dbReference type="NCBI Taxonomy" id="6412"/>
    <lineage>
        <taxon>Eukaryota</taxon>
        <taxon>Metazoa</taxon>
        <taxon>Spiralia</taxon>
        <taxon>Lophotrochozoa</taxon>
        <taxon>Annelida</taxon>
        <taxon>Clitellata</taxon>
        <taxon>Hirudinea</taxon>
        <taxon>Rhynchobdellida</taxon>
        <taxon>Glossiphoniidae</taxon>
        <taxon>Helobdella</taxon>
    </lineage>
</organism>
<sequence length="132" mass="14861">MDSTVQRLLRRQSLRYVACKAPPTSENITLESWEHDVLQVVLTCTLTCATSPNCVGFNFMKNNIADGGGVLCQFFNTTPQLYISEDLCIYFGVIYLLPGAPGYKSTWFVIIIVAFPFIFISNDSEDKRFVKS</sequence>
<keyword evidence="1" id="KW-1133">Transmembrane helix</keyword>
<dbReference type="CTD" id="20200530"/>
<feature type="transmembrane region" description="Helical" evidence="1">
    <location>
        <begin position="105"/>
        <end position="122"/>
    </location>
</feature>
<reference evidence="3" key="3">
    <citation type="submission" date="2015-06" db="UniProtKB">
        <authorList>
            <consortium name="EnsemblMetazoa"/>
        </authorList>
    </citation>
    <scope>IDENTIFICATION</scope>
</reference>
<evidence type="ECO:0000313" key="4">
    <source>
        <dbReference type="Proteomes" id="UP000015101"/>
    </source>
</evidence>
<dbReference type="EMBL" id="AMQM01001646">
    <property type="status" value="NOT_ANNOTATED_CDS"/>
    <property type="molecule type" value="Genomic_DNA"/>
</dbReference>
<keyword evidence="4" id="KW-1185">Reference proteome</keyword>
<evidence type="ECO:0000313" key="2">
    <source>
        <dbReference type="EMBL" id="ESN94531.1"/>
    </source>
</evidence>
<dbReference type="EnsemblMetazoa" id="HelroT164387">
    <property type="protein sequence ID" value="HelroP164387"/>
    <property type="gene ID" value="HelroG164387"/>
</dbReference>
<evidence type="ECO:0000256" key="1">
    <source>
        <dbReference type="SAM" id="Phobius"/>
    </source>
</evidence>
<dbReference type="HOGENOM" id="CLU_1919331_0_0_1"/>
<dbReference type="InParanoid" id="T1EVD0"/>
<dbReference type="RefSeq" id="XP_009027585.1">
    <property type="nucleotide sequence ID" value="XM_009029337.1"/>
</dbReference>
<keyword evidence="1" id="KW-0472">Membrane</keyword>
<keyword evidence="1" id="KW-0812">Transmembrane</keyword>
<dbReference type="Proteomes" id="UP000015101">
    <property type="component" value="Unassembled WGS sequence"/>
</dbReference>
<reference evidence="2 4" key="2">
    <citation type="journal article" date="2013" name="Nature">
        <title>Insights into bilaterian evolution from three spiralian genomes.</title>
        <authorList>
            <person name="Simakov O."/>
            <person name="Marletaz F."/>
            <person name="Cho S.J."/>
            <person name="Edsinger-Gonzales E."/>
            <person name="Havlak P."/>
            <person name="Hellsten U."/>
            <person name="Kuo D.H."/>
            <person name="Larsson T."/>
            <person name="Lv J."/>
            <person name="Arendt D."/>
            <person name="Savage R."/>
            <person name="Osoegawa K."/>
            <person name="de Jong P."/>
            <person name="Grimwood J."/>
            <person name="Chapman J.A."/>
            <person name="Shapiro H."/>
            <person name="Aerts A."/>
            <person name="Otillar R.P."/>
            <person name="Terry A.Y."/>
            <person name="Boore J.L."/>
            <person name="Grigoriev I.V."/>
            <person name="Lindberg D.R."/>
            <person name="Seaver E.C."/>
            <person name="Weisblat D.A."/>
            <person name="Putnam N.H."/>
            <person name="Rokhsar D.S."/>
        </authorList>
    </citation>
    <scope>NUCLEOTIDE SEQUENCE</scope>
</reference>
<reference evidence="4" key="1">
    <citation type="submission" date="2012-12" db="EMBL/GenBank/DDBJ databases">
        <authorList>
            <person name="Hellsten U."/>
            <person name="Grimwood J."/>
            <person name="Chapman J.A."/>
            <person name="Shapiro H."/>
            <person name="Aerts A."/>
            <person name="Otillar R.P."/>
            <person name="Terry A.Y."/>
            <person name="Boore J.L."/>
            <person name="Simakov O."/>
            <person name="Marletaz F."/>
            <person name="Cho S.-J."/>
            <person name="Edsinger-Gonzales E."/>
            <person name="Havlak P."/>
            <person name="Kuo D.-H."/>
            <person name="Larsson T."/>
            <person name="Lv J."/>
            <person name="Arendt D."/>
            <person name="Savage R."/>
            <person name="Osoegawa K."/>
            <person name="de Jong P."/>
            <person name="Lindberg D.R."/>
            <person name="Seaver E.C."/>
            <person name="Weisblat D.A."/>
            <person name="Putnam N.H."/>
            <person name="Grigoriev I.V."/>
            <person name="Rokhsar D.S."/>
        </authorList>
    </citation>
    <scope>NUCLEOTIDE SEQUENCE</scope>
</reference>
<dbReference type="AlphaFoldDB" id="T1EVD0"/>
<dbReference type="EMBL" id="KB097571">
    <property type="protein sequence ID" value="ESN94531.1"/>
    <property type="molecule type" value="Genomic_DNA"/>
</dbReference>
<gene>
    <name evidence="3" type="primary">20200530</name>
    <name evidence="2" type="ORF">HELRODRAFT_164387</name>
</gene>